<dbReference type="EMBL" id="JAPFFF010000002">
    <property type="protein sequence ID" value="KAK8897421.1"/>
    <property type="molecule type" value="Genomic_DNA"/>
</dbReference>
<evidence type="ECO:0000313" key="2">
    <source>
        <dbReference type="Proteomes" id="UP001470230"/>
    </source>
</evidence>
<keyword evidence="2" id="KW-1185">Reference proteome</keyword>
<name>A0ABR2L362_9EUKA</name>
<accession>A0ABR2L362</accession>
<dbReference type="Proteomes" id="UP001470230">
    <property type="component" value="Unassembled WGS sequence"/>
</dbReference>
<reference evidence="1 2" key="1">
    <citation type="submission" date="2024-04" db="EMBL/GenBank/DDBJ databases">
        <title>Tritrichomonas musculus Genome.</title>
        <authorList>
            <person name="Alves-Ferreira E."/>
            <person name="Grigg M."/>
            <person name="Lorenzi H."/>
            <person name="Galac M."/>
        </authorList>
    </citation>
    <scope>NUCLEOTIDE SEQUENCE [LARGE SCALE GENOMIC DNA]</scope>
    <source>
        <strain evidence="1 2">EAF2021</strain>
    </source>
</reference>
<evidence type="ECO:0000313" key="1">
    <source>
        <dbReference type="EMBL" id="KAK8897421.1"/>
    </source>
</evidence>
<comment type="caution">
    <text evidence="1">The sequence shown here is derived from an EMBL/GenBank/DDBJ whole genome shotgun (WGS) entry which is preliminary data.</text>
</comment>
<dbReference type="Gene3D" id="3.80.10.10">
    <property type="entry name" value="Ribonuclease Inhibitor"/>
    <property type="match status" value="1"/>
</dbReference>
<gene>
    <name evidence="1" type="ORF">M9Y10_015367</name>
</gene>
<proteinExistence type="predicted"/>
<organism evidence="1 2">
    <name type="scientific">Tritrichomonas musculus</name>
    <dbReference type="NCBI Taxonomy" id="1915356"/>
    <lineage>
        <taxon>Eukaryota</taxon>
        <taxon>Metamonada</taxon>
        <taxon>Parabasalia</taxon>
        <taxon>Tritrichomonadida</taxon>
        <taxon>Tritrichomonadidae</taxon>
        <taxon>Tritrichomonas</taxon>
    </lineage>
</organism>
<dbReference type="InterPro" id="IPR032675">
    <property type="entry name" value="LRR_dom_sf"/>
</dbReference>
<sequence>MKTIEYNEAEYIIDEYERTASLVKYKSTNYQFDVPNEIEYGSEKFKVTSISNFECKKKCCINFSSDSPIKKIFKSSLDWRNVKKITVPSTIEEIEDGFCINRSDIEFGIINVKNKEENVLFAANAFAIKSDPMLDYYDILLTPCKKVNYQEVSCFINDFEDDSNLYSIGDNVFEGTSVCCLKIQISFFWVP</sequence>
<protein>
    <submittedName>
        <fullName evidence="1">Uncharacterized protein</fullName>
    </submittedName>
</protein>